<evidence type="ECO:0000256" key="11">
    <source>
        <dbReference type="ARBA" id="ARBA00023180"/>
    </source>
</evidence>
<dbReference type="PRINTS" id="PR00205">
    <property type="entry name" value="CADHERIN"/>
</dbReference>
<dbReference type="SUPFAM" id="SSF49313">
    <property type="entry name" value="Cadherin-like"/>
    <property type="match status" value="28"/>
</dbReference>
<feature type="domain" description="Cadherin" evidence="19">
    <location>
        <begin position="463"/>
        <end position="581"/>
    </location>
</feature>
<evidence type="ECO:0000313" key="21">
    <source>
        <dbReference type="Proteomes" id="UP001152747"/>
    </source>
</evidence>
<evidence type="ECO:0000256" key="5">
    <source>
        <dbReference type="ARBA" id="ARBA00022737"/>
    </source>
</evidence>
<feature type="domain" description="Cadherin" evidence="19">
    <location>
        <begin position="1446"/>
        <end position="1551"/>
    </location>
</feature>
<feature type="domain" description="Cadherin" evidence="19">
    <location>
        <begin position="2883"/>
        <end position="2980"/>
    </location>
</feature>
<feature type="domain" description="Cadherin" evidence="19">
    <location>
        <begin position="355"/>
        <end position="459"/>
    </location>
</feature>
<evidence type="ECO:0000256" key="15">
    <source>
        <dbReference type="SAM" id="MobiDB-lite"/>
    </source>
</evidence>
<dbReference type="FunFam" id="2.60.40.60:FF:000013">
    <property type="entry name" value="Cadherin EGF LAG seven-pass G-type receptor"/>
    <property type="match status" value="1"/>
</dbReference>
<evidence type="ECO:0000259" key="18">
    <source>
        <dbReference type="PROSITE" id="PS50026"/>
    </source>
</evidence>
<feature type="domain" description="Cadherin" evidence="19">
    <location>
        <begin position="1154"/>
        <end position="1238"/>
    </location>
</feature>
<dbReference type="OrthoDB" id="5855789at2759"/>
<dbReference type="InterPro" id="IPR000742">
    <property type="entry name" value="EGF"/>
</dbReference>
<feature type="domain" description="EGF-like" evidence="18">
    <location>
        <begin position="3894"/>
        <end position="3930"/>
    </location>
</feature>
<dbReference type="FunFam" id="2.60.40.60:FF:000092">
    <property type="entry name" value="Protocadherin 8"/>
    <property type="match status" value="1"/>
</dbReference>
<dbReference type="SMART" id="SM00181">
    <property type="entry name" value="EGF"/>
    <property type="match status" value="5"/>
</dbReference>
<dbReference type="PROSITE" id="PS01186">
    <property type="entry name" value="EGF_2"/>
    <property type="match status" value="1"/>
</dbReference>
<feature type="domain" description="Cadherin" evidence="19">
    <location>
        <begin position="1241"/>
        <end position="1339"/>
    </location>
</feature>
<feature type="domain" description="Cadherin" evidence="19">
    <location>
        <begin position="2263"/>
        <end position="2370"/>
    </location>
</feature>
<dbReference type="PROSITE" id="PS50026">
    <property type="entry name" value="EGF_3"/>
    <property type="match status" value="3"/>
</dbReference>
<gene>
    <name evidence="20" type="ORF">CAMP_LOCUS7219</name>
</gene>
<feature type="compositionally biased region" description="Polar residues" evidence="15">
    <location>
        <begin position="4098"/>
        <end position="4111"/>
    </location>
</feature>
<dbReference type="GO" id="GO:0005509">
    <property type="term" value="F:calcium ion binding"/>
    <property type="evidence" value="ECO:0007669"/>
    <property type="project" value="UniProtKB-UniRule"/>
</dbReference>
<feature type="domain" description="Cadherin" evidence="19">
    <location>
        <begin position="142"/>
        <end position="250"/>
    </location>
</feature>
<dbReference type="PROSITE" id="PS50025">
    <property type="entry name" value="LAM_G_DOMAIN"/>
    <property type="match status" value="1"/>
</dbReference>
<evidence type="ECO:0000256" key="14">
    <source>
        <dbReference type="PROSITE-ProRule" id="PRU00122"/>
    </source>
</evidence>
<sequence length="4299" mass="479778">MIFLGFLTICAETEETFEFTAQLYNLSVEENSVGSKFARCDNTTKIGVRLPEKDATCKFRVAEVVGEKSSLFKAHARQVGDFVFLRIRYKGDNPLNRELKEFYDMVVKATCKRRDSSNLETTTRVHLRVIDRNDASPVFLGDEEGYEATIDDTIEPFSKVLQVEASDADIGINSAIYFSMLNRSHDFFVEPVTGWIRTLRHVKAGIYELKVKSEDRASRLFYHDENEVQPSWTADVKINVVETARQTLKIAVEKRKIKYSSQRQLAAIIKLQNIPDAQKAHVKVGIEERKNVWFEIVQENEEWKLFSINEIPKNANVTIVAGIDYLKEGIGGKQIGNVSATIHIEHLIEHSIEFADKNLKFEIEELAPLGRFIAKINPILENPDDTDLVRFSLKSLNASQKLPIKIGEKSGIIRSDSRIFAERSYEFEIIAKIQGINGKEAVISASLEILDSNNHAPQWAVKWQRQTPIAISEKSKPGDVLLKVDAQDRDDGENGKIIYKIASETEIPMRIDAESGEIILMGALPRGTNQWNLAVWAVDWGSPMSRASALNLVFYRNGTKQPAKPKPAVIQEGDNKNAPIFESFPEILEVSEDAPIGTIIAKLRATDEDTGYNGFVRYVIHDDSKIADQILSINETSGHVWIASNLTKLLKESQKSADFLLKVTSEDAGNPRKFAEKMLKLRILDVNNHAPQFDQPWYTVRVSEDAQIGKEIIKITATDFDGAENAKIKYSVVSSFKDSDNIVKIDKISGIVSLAKQLDRETQDVVSITLMASDYGIPILSSFVNLTIYVDDVNDNPPICLERVTKTRIPEDYPHGAFVTCLAANDRDLGQNARIRYTIEETEKNPFRIDHHTGCVFIHSPDIPLDFHRQSFYNLSIDVGDNGEQMLSTRCELHIELIDIAQNHLAIEFDDVAKEASVYENSAPGTEVIMIEAKEIADEKRKAENIRYSIIGGDGRPYFSIDDKGIVRTAISLDREFKSAHWLTVEARDAAIDSGKMRGSGSERRRAIVHVFVRVLDRNDHRPQPRQPVYFANVKENSEANVVIVKVEASDLDDIGNDAAPPLQYRIERGDPQSFFRIDLTSGYLTTSGSRKLDREKQAEHELWVSICDGGEPQLCSQVAVIVRIEDENDNAPQFTQPIHHYNVRAKFSGELCRIFAVDLDEGINAEIFYNITEGDSRFSIDENGIIRAVSMIHGDESYALTVQATDRGSPPQFAATRVVLTAIGGRPKKLNNKAPQISGKKADYIIPISDADQVGLTIGKLEAIDEDGDELWWNITGGDNIHNFDVKRDNGQLLLAKKVDNLKRGELRLNISCTDGFETDHTSVIIQVARSPLHRPKFSASHYQTDISEKTAVGTQIYTLKASGEDMGPGTKPLVYSIFSIEDVVMEEKIRVEPSSGNVIVMEPLDFETSRQIRAIVQVRQANFKNFATLIVNVIDENDNAPKFSQSNQVAFVDESDPVGSLVAKVTAFDADNGENGMLTYTIISGNEQKLFELDKLSGEVRLSKPIDRDEHVESILRIRASDSAKYSLSDEMTLHIKNSNSTIDLRVKFHRKVHQFAVFDSTPPGTPLIVLAAQHHGSIRYQIVEPCPYFDVHPLSGAVVLSKWLTRERNEVKSVNCSVRVIGSEGESDEAKIILKIRRTNQYAPRFRQQVYNAQIRENSPIGSPVFAISDNSPLIVNAVDLDNGPSGLVAYRMPEDDYFVVDLISGAIRVRKPIDFERIKEWRFYVNAHDMGSPSRSSLMPALVIVTILDENDEPPKFLEKSITSFPIYLPTANSIRISPIQNAKDIDTIGRIRYTIKDEKAKSVFAINSTNGDVRIIDAEKLKEKIYVFDIFASDGIRTDSYSLNIRVSRPEKSSNFRFISQKYSTTILENTTYPVGKPLLSVTAIGGSSVSYSIINPRDEFAIHSGTGIITSTGIVVDREIEAVIRLVVQARSMEQIAQTTVEIIVEDLNDEIPMFVSLPYDVSVSMDAKIGDEIIVVKAIDKDEGLNGQIKYSSSNIPPQFSIKENGKIQVSQKLNSLEDYTFDVTAEDNGNPKLKSTTTVTLRVVDKAQPVFGQQVYTVTISPENIKKGDLIVKVTAKSNINLDGGIIEFEIVGENENENELFEIDWQNGEIHLKRDPRKLEKDQYIVEIEAIEATKPKLRSRAKVVINLKSNKIEAPVFEKKNYLSHIAESSAIGEKVLEIRAERADSYAIKGEDSSAFSIDSDTGEIRLAKLLDFETKQMYKFIATASDKRQIQTDVDINFIIDDVNDETPKFMSSFSSAQIDDSAIPGQFVTILSVTDLDTVSSLSDNLKLLYKIVDGDETLFDIDSKSGKVTLARLIEEDDVIEKKNLNVSVTDGIFTSYAQLLVDVKKSGTRQLPPRFEQSQYVASALENTPVNKSVLIRVNARDGITPIHYSLGPASSSGGSKGAWPVRIDKITGRIHVSRVLNYHNDKIYQIPLVAEDAVGRRAFATLTLSVIDINDKPPVFVLSSYSCSMSALAKEGDTVLMVSATDDDEGDSIEYSLLDDSSVFSVHPKQGTVTVAKKLEDKVGNSFSLIVKATDSANPPHHATTTVEIQVAKKDTPVPRFSNSHYLFSVSEDASIGSVIGRVQQVNQEIEEVRFSIAEAADSLPFSVERGSGKIVVKSELDRERKSEWRMAIKVEAAGHVHSITTVTIDVADVNDNAPAFQGDYERLTISEDSPIGTSVAIFSATDRDDSPSKSGTIKFSLVEEISQFVMNPESGWLTVSSSLDREKIEKYDLIARATDEGGLNTDLKFSVIVNDVNDSPPQFSKSKYEVWIDSNPQDNFLTNIEIIDLDLPPFNISKVFISSGNEEGIFSIDENNNITIKRAELIGLSQKSEYILELTAFDGVFARTCEVVVRIRKDAEVHCENQDGVSKLQIKENSKKGTVVIGESMNSKKDYVFSIKEENPIPFVINFRNGIVKVKENVDFEKEQMFEITRVMMNKKKEIICEEKFMIDVIDENDNPPKIISPKVQNLTIKENLAASLEDRILLTRIIVQDLDSSSSLEYRLKNSFDERFLIEPKSGVLMVVKMLDREEIGEYRLDIVVSDGKFEDSAIVNIIVADQNDNPPIFERKVYSMKVMESESIGYELVKVRADGGDFGESVTYSLKPSKMNKMVKLDPNSGILKLAEGLDFEKVQKIEIFIEAKDSGNPPLTAETKIEIEVMDENDNVPIFKNLTYFAKVLEHSKNGTEILKVEAEDKDSEHFGRIVYSIKNQTEIPFVISKDGVISVNGNLDYEVEEMRKYRLKIEAKDGGGLKSEVDVDIEIEDINDNPPIFEDCNMTAVIQESANINSIVLSINVKDLDGPKNSGPFKFEIKGDGAKVFKIEGSNLMTAARLQHSKKDRYLLTVIAKDIKGKSTDCPLTIWVKEESRHAPIMKPLKIRVNTLQSELVAGNIGRLRASDQDEEDLLRYSIVEDSIRGPLPTIETPRPNGKVHNFRIDANSGDIWSDHSISDGLHSFNVTVTDGKFKTISYVEIYVLSIDSDTIEHSVAIRIRSMDINEFMKRFEAKFRNVIGAHLNINAENIQLISLQEVEGNGRAKRSSEKDIEILFTAQRGPGRGFLKPDHVYSRLKLDFQNIQDKSDGMRYQLITEMCTPGVCRKGECRERIELLEDKWTRSTSENVGFVSPYHTRDAQCLCPDGLGGIRCEKEINQCSRSPCESYQLCIPSTSSNSFECVCPLGMEGDRCEKPSCTNDGKCLEEAELSVGGDGYFEMSLSNEIESRMELEIELRTTSTNGVVMWSGASHDYHMLAISDGFIEYSWDAGSGQGIVRSKILIGDGKWHRIGISRRQRRTRLVVDDSDIQEAFSPIGSTVINLHNYAQKLVFGAKVEDLNLEGEKKISHGVSACFKTISVDGRKVPKTRQGLRLFGAAPGCLALTSSPCSEMPCGNGGSCVVQGKSFECICPMRYSGDKCQIDLEPCSSNPCPTGIQCIPYHNEYLCKCPNGFTGKHCESRGFDEFEPSCSGNKCGNGQCISIPRQNPESSDFICNCTGGILQSSPCQESATVTILELLLKFEIIMIILGIAFLLIIACCVFLVCRCCKKTSDPKYGAHCDVPHMRNTRVLMPVVDPPPLPPRGFRQNDGFSNTTQNNTNRPMVQVRPFSNAIPQAPSSRHDSRSPSVCGSSKGTRRDLMKHQSSVDFGMSNRARMSDRRGENRQMNDALTNLRDCEDWRTSLDENINAAIRSGVEGRLIVGTTELTPVVNDDDYMTMKPRKDQKFEKQEAAPRVPAHAAPPPSILNSNSMPPMDKSVLYDDPISMDSQSCTIDDIDNDSDIEEVRIHIS</sequence>
<feature type="domain" description="Cadherin" evidence="19">
    <location>
        <begin position="1340"/>
        <end position="1445"/>
    </location>
</feature>
<dbReference type="Gene3D" id="2.60.40.60">
    <property type="entry name" value="Cadherins"/>
    <property type="match status" value="31"/>
</dbReference>
<protein>
    <submittedName>
        <fullName evidence="20">Uncharacterized protein</fullName>
    </submittedName>
</protein>
<evidence type="ECO:0000259" key="19">
    <source>
        <dbReference type="PROSITE" id="PS50268"/>
    </source>
</evidence>
<evidence type="ECO:0000256" key="8">
    <source>
        <dbReference type="ARBA" id="ARBA00022989"/>
    </source>
</evidence>
<dbReference type="FunFam" id="2.60.40.60:FF:000015">
    <property type="entry name" value="FAT atypical cadherin 1"/>
    <property type="match status" value="3"/>
</dbReference>
<comment type="caution">
    <text evidence="13">Lacks conserved residue(s) required for the propagation of feature annotation.</text>
</comment>
<feature type="domain" description="Laminin G" evidence="17">
    <location>
        <begin position="3716"/>
        <end position="3890"/>
    </location>
</feature>
<feature type="region of interest" description="Disordered" evidence="15">
    <location>
        <begin position="4231"/>
        <end position="4272"/>
    </location>
</feature>
<keyword evidence="8 16" id="KW-1133">Transmembrane helix</keyword>
<dbReference type="GO" id="GO:0005886">
    <property type="term" value="C:plasma membrane"/>
    <property type="evidence" value="ECO:0007669"/>
    <property type="project" value="InterPro"/>
</dbReference>
<dbReference type="InterPro" id="IPR001881">
    <property type="entry name" value="EGF-like_Ca-bd_dom"/>
</dbReference>
<dbReference type="InterPro" id="IPR013320">
    <property type="entry name" value="ConA-like_dom_sf"/>
</dbReference>
<dbReference type="InterPro" id="IPR020894">
    <property type="entry name" value="Cadherin_CS"/>
</dbReference>
<dbReference type="GO" id="GO:0007163">
    <property type="term" value="P:establishment or maintenance of cell polarity"/>
    <property type="evidence" value="ECO:0007669"/>
    <property type="project" value="UniProtKB-ARBA"/>
</dbReference>
<comment type="subcellular location">
    <subcellularLocation>
        <location evidence="1">Membrane</location>
        <topology evidence="1">Single-pass membrane protein</topology>
    </subcellularLocation>
</comment>
<feature type="domain" description="Cadherin" evidence="19">
    <location>
        <begin position="2168"/>
        <end position="2262"/>
    </location>
</feature>
<feature type="domain" description="Cadherin" evidence="19">
    <location>
        <begin position="3188"/>
        <end position="3290"/>
    </location>
</feature>
<feature type="disulfide bond" evidence="13">
    <location>
        <begin position="3958"/>
        <end position="3967"/>
    </location>
</feature>
<evidence type="ECO:0000256" key="7">
    <source>
        <dbReference type="ARBA" id="ARBA00022889"/>
    </source>
</evidence>
<feature type="domain" description="Cadherin" evidence="19">
    <location>
        <begin position="3291"/>
        <end position="3391"/>
    </location>
</feature>
<dbReference type="PANTHER" id="PTHR24026">
    <property type="entry name" value="FAT ATYPICAL CADHERIN-RELATED"/>
    <property type="match status" value="1"/>
</dbReference>
<dbReference type="GO" id="GO:0007411">
    <property type="term" value="P:axon guidance"/>
    <property type="evidence" value="ECO:0007669"/>
    <property type="project" value="UniProtKB-ARBA"/>
</dbReference>
<dbReference type="Pfam" id="PF00028">
    <property type="entry name" value="Cadherin"/>
    <property type="match status" value="18"/>
</dbReference>
<dbReference type="CDD" id="cd11304">
    <property type="entry name" value="Cadherin_repeat"/>
    <property type="match status" value="29"/>
</dbReference>
<feature type="domain" description="Cadherin" evidence="19">
    <location>
        <begin position="1892"/>
        <end position="1961"/>
    </location>
</feature>
<evidence type="ECO:0000313" key="20">
    <source>
        <dbReference type="EMBL" id="CAI5444582.1"/>
    </source>
</evidence>
<dbReference type="FunFam" id="2.10.25.10:FF:000255">
    <property type="entry name" value="Sushi, nidogen and EGF-like domains 1"/>
    <property type="match status" value="1"/>
</dbReference>
<keyword evidence="7" id="KW-0130">Cell adhesion</keyword>
<keyword evidence="21" id="KW-1185">Reference proteome</keyword>
<dbReference type="SMART" id="SM00179">
    <property type="entry name" value="EGF_CA"/>
    <property type="match status" value="3"/>
</dbReference>
<keyword evidence="5" id="KW-0677">Repeat</keyword>
<feature type="domain" description="Cadherin" evidence="19">
    <location>
        <begin position="910"/>
        <end position="1030"/>
    </location>
</feature>
<keyword evidence="2 13" id="KW-0245">EGF-like domain</keyword>
<dbReference type="FunFam" id="2.60.40.60:FF:000020">
    <property type="entry name" value="Dachsous cadherin-related 1b"/>
    <property type="match status" value="1"/>
</dbReference>
<dbReference type="Pfam" id="PF00008">
    <property type="entry name" value="EGF"/>
    <property type="match status" value="1"/>
</dbReference>
<dbReference type="PROSITE" id="PS50268">
    <property type="entry name" value="CADHERIN_2"/>
    <property type="match status" value="30"/>
</dbReference>
<evidence type="ECO:0000256" key="10">
    <source>
        <dbReference type="ARBA" id="ARBA00023157"/>
    </source>
</evidence>
<evidence type="ECO:0000256" key="1">
    <source>
        <dbReference type="ARBA" id="ARBA00004167"/>
    </source>
</evidence>
<comment type="caution">
    <text evidence="20">The sequence shown here is derived from an EMBL/GenBank/DDBJ whole genome shotgun (WGS) entry which is preliminary data.</text>
</comment>
<feature type="domain" description="Cadherin" evidence="19">
    <location>
        <begin position="3085"/>
        <end position="3187"/>
    </location>
</feature>
<feature type="domain" description="Cadherin" evidence="19">
    <location>
        <begin position="2477"/>
        <end position="2577"/>
    </location>
</feature>
<feature type="domain" description="Cadherin" evidence="19">
    <location>
        <begin position="1552"/>
        <end position="1649"/>
    </location>
</feature>
<feature type="domain" description="Cadherin" evidence="19">
    <location>
        <begin position="1026"/>
        <end position="1135"/>
    </location>
</feature>
<keyword evidence="3 16" id="KW-0812">Transmembrane</keyword>
<dbReference type="Gene3D" id="2.10.25.10">
    <property type="entry name" value="Laminin"/>
    <property type="match status" value="3"/>
</dbReference>
<feature type="domain" description="Cadherin" evidence="19">
    <location>
        <begin position="2578"/>
        <end position="2677"/>
    </location>
</feature>
<dbReference type="CDD" id="cd00110">
    <property type="entry name" value="LamG"/>
    <property type="match status" value="1"/>
</dbReference>
<accession>A0A9P1IJX0</accession>
<evidence type="ECO:0000256" key="9">
    <source>
        <dbReference type="ARBA" id="ARBA00023136"/>
    </source>
</evidence>
<feature type="disulfide bond" evidence="13">
    <location>
        <begin position="3920"/>
        <end position="3929"/>
    </location>
</feature>
<dbReference type="InterPro" id="IPR002126">
    <property type="entry name" value="Cadherin-like_dom"/>
</dbReference>
<dbReference type="InterPro" id="IPR015919">
    <property type="entry name" value="Cadherin-like_sf"/>
</dbReference>
<reference evidence="20" key="1">
    <citation type="submission" date="2022-11" db="EMBL/GenBank/DDBJ databases">
        <authorList>
            <person name="Kikuchi T."/>
        </authorList>
    </citation>
    <scope>NUCLEOTIDE SEQUENCE</scope>
    <source>
        <strain evidence="20">PS1010</strain>
    </source>
</reference>
<feature type="disulfide bond" evidence="13">
    <location>
        <begin position="3693"/>
        <end position="3702"/>
    </location>
</feature>
<keyword evidence="9 16" id="KW-0472">Membrane</keyword>
<feature type="domain" description="EGF-like" evidence="18">
    <location>
        <begin position="3932"/>
        <end position="3968"/>
    </location>
</feature>
<dbReference type="PROSITE" id="PS00022">
    <property type="entry name" value="EGF_1"/>
    <property type="match status" value="3"/>
</dbReference>
<feature type="domain" description="Cadherin" evidence="19">
    <location>
        <begin position="2982"/>
        <end position="3084"/>
    </location>
</feature>
<evidence type="ECO:0000256" key="3">
    <source>
        <dbReference type="ARBA" id="ARBA00022692"/>
    </source>
</evidence>
<dbReference type="FunFam" id="2.60.40.60:FF:000021">
    <property type="entry name" value="FAT atypical cadherin 1"/>
    <property type="match status" value="1"/>
</dbReference>
<evidence type="ECO:0000259" key="17">
    <source>
        <dbReference type="PROSITE" id="PS50025"/>
    </source>
</evidence>
<feature type="domain" description="Cadherin" evidence="19">
    <location>
        <begin position="1650"/>
        <end position="1761"/>
    </location>
</feature>
<keyword evidence="6 12" id="KW-0106">Calcium</keyword>
<dbReference type="FunFam" id="2.60.40.60:FF:000116">
    <property type="entry name" value="Dachsous cadherin-related 2"/>
    <property type="match status" value="1"/>
</dbReference>
<feature type="domain" description="Cadherin" evidence="19">
    <location>
        <begin position="582"/>
        <end position="693"/>
    </location>
</feature>
<dbReference type="Pfam" id="PF00054">
    <property type="entry name" value="Laminin_G_1"/>
    <property type="match status" value="1"/>
</dbReference>
<feature type="domain" description="Cadherin" evidence="19">
    <location>
        <begin position="20"/>
        <end position="139"/>
    </location>
</feature>
<dbReference type="SUPFAM" id="SSF49899">
    <property type="entry name" value="Concanavalin A-like lectins/glucanases"/>
    <property type="match status" value="1"/>
</dbReference>
<feature type="domain" description="Cadherin" evidence="19">
    <location>
        <begin position="1962"/>
        <end position="2059"/>
    </location>
</feature>
<dbReference type="SMART" id="SM00112">
    <property type="entry name" value="CA"/>
    <property type="match status" value="32"/>
</dbReference>
<proteinExistence type="predicted"/>
<feature type="domain" description="EGF-like" evidence="18">
    <location>
        <begin position="3665"/>
        <end position="3703"/>
    </location>
</feature>
<dbReference type="CDD" id="cd00054">
    <property type="entry name" value="EGF_CA"/>
    <property type="match status" value="3"/>
</dbReference>
<keyword evidence="4" id="KW-0732">Signal</keyword>
<feature type="domain" description="Cadherin" evidence="19">
    <location>
        <begin position="694"/>
        <end position="800"/>
    </location>
</feature>
<feature type="transmembrane region" description="Helical" evidence="16">
    <location>
        <begin position="4033"/>
        <end position="4054"/>
    </location>
</feature>
<evidence type="ECO:0000256" key="12">
    <source>
        <dbReference type="PROSITE-ProRule" id="PRU00043"/>
    </source>
</evidence>
<keyword evidence="11" id="KW-0325">Glycoprotein</keyword>
<feature type="compositionally biased region" description="Basic and acidic residues" evidence="15">
    <location>
        <begin position="4164"/>
        <end position="4174"/>
    </location>
</feature>
<feature type="domain" description="Cadherin" evidence="19">
    <location>
        <begin position="2070"/>
        <end position="2167"/>
    </location>
</feature>
<dbReference type="GO" id="GO:0030855">
    <property type="term" value="P:epithelial cell differentiation"/>
    <property type="evidence" value="ECO:0007669"/>
    <property type="project" value="UniProtKB-ARBA"/>
</dbReference>
<dbReference type="GO" id="GO:0007156">
    <property type="term" value="P:homophilic cell adhesion via plasma membrane adhesion molecules"/>
    <property type="evidence" value="ECO:0007669"/>
    <property type="project" value="InterPro"/>
</dbReference>
<feature type="domain" description="Cadherin" evidence="19">
    <location>
        <begin position="2371"/>
        <end position="2476"/>
    </location>
</feature>
<evidence type="ECO:0000256" key="2">
    <source>
        <dbReference type="ARBA" id="ARBA00022536"/>
    </source>
</evidence>
<dbReference type="SMART" id="SM00282">
    <property type="entry name" value="LamG"/>
    <property type="match status" value="1"/>
</dbReference>
<dbReference type="Gene3D" id="2.60.120.200">
    <property type="match status" value="1"/>
</dbReference>
<dbReference type="Proteomes" id="UP001152747">
    <property type="component" value="Unassembled WGS sequence"/>
</dbReference>
<keyword evidence="10 13" id="KW-1015">Disulfide bond</keyword>
<dbReference type="InterPro" id="IPR001791">
    <property type="entry name" value="Laminin_G"/>
</dbReference>
<evidence type="ECO:0000256" key="4">
    <source>
        <dbReference type="ARBA" id="ARBA00022729"/>
    </source>
</evidence>
<name>A0A9P1IJX0_9PELO</name>
<evidence type="ECO:0000256" key="16">
    <source>
        <dbReference type="SAM" id="Phobius"/>
    </source>
</evidence>
<feature type="domain" description="Cadherin" evidence="19">
    <location>
        <begin position="3388"/>
        <end position="3521"/>
    </location>
</feature>
<dbReference type="EMBL" id="CANHGI010000003">
    <property type="protein sequence ID" value="CAI5444582.1"/>
    <property type="molecule type" value="Genomic_DNA"/>
</dbReference>
<feature type="disulfide bond" evidence="14">
    <location>
        <begin position="3863"/>
        <end position="3890"/>
    </location>
</feature>
<feature type="disulfide bond" evidence="13">
    <location>
        <begin position="3674"/>
        <end position="3691"/>
    </location>
</feature>
<dbReference type="PROSITE" id="PS00232">
    <property type="entry name" value="CADHERIN_1"/>
    <property type="match status" value="7"/>
</dbReference>
<organism evidence="20 21">
    <name type="scientific">Caenorhabditis angaria</name>
    <dbReference type="NCBI Taxonomy" id="860376"/>
    <lineage>
        <taxon>Eukaryota</taxon>
        <taxon>Metazoa</taxon>
        <taxon>Ecdysozoa</taxon>
        <taxon>Nematoda</taxon>
        <taxon>Chromadorea</taxon>
        <taxon>Rhabditida</taxon>
        <taxon>Rhabditina</taxon>
        <taxon>Rhabditomorpha</taxon>
        <taxon>Rhabditoidea</taxon>
        <taxon>Rhabditidae</taxon>
        <taxon>Peloderinae</taxon>
        <taxon>Caenorhabditis</taxon>
    </lineage>
</organism>
<dbReference type="FunFam" id="2.60.40.60:FF:000037">
    <property type="entry name" value="FAT atypical cadherin 1"/>
    <property type="match status" value="1"/>
</dbReference>
<feature type="domain" description="Cadherin" evidence="19">
    <location>
        <begin position="2678"/>
        <end position="2780"/>
    </location>
</feature>
<evidence type="ECO:0000256" key="13">
    <source>
        <dbReference type="PROSITE-ProRule" id="PRU00076"/>
    </source>
</evidence>
<feature type="compositionally biased region" description="Basic and acidic residues" evidence="15">
    <location>
        <begin position="4231"/>
        <end position="4240"/>
    </location>
</feature>
<feature type="region of interest" description="Disordered" evidence="15">
    <location>
        <begin position="4091"/>
        <end position="4174"/>
    </location>
</feature>
<evidence type="ECO:0000256" key="6">
    <source>
        <dbReference type="ARBA" id="ARBA00022837"/>
    </source>
</evidence>
<dbReference type="PANTHER" id="PTHR24026:SF125">
    <property type="entry name" value="FAT-LIKE CADHERIN-RELATED TUMOR SUPPRESSOR HOMOLOG"/>
    <property type="match status" value="1"/>
</dbReference>
<dbReference type="SUPFAM" id="SSF57196">
    <property type="entry name" value="EGF/Laminin"/>
    <property type="match status" value="2"/>
</dbReference>
<feature type="domain" description="Cadherin" evidence="19">
    <location>
        <begin position="801"/>
        <end position="909"/>
    </location>
</feature>